<dbReference type="Proteomes" id="UP000030816">
    <property type="component" value="Unassembled WGS sequence"/>
</dbReference>
<evidence type="ECO:0000313" key="9">
    <source>
        <dbReference type="EMBL" id="KHO00597.1"/>
    </source>
</evidence>
<dbReference type="GeneID" id="63735830"/>
<dbReference type="PROSITE" id="PS51324">
    <property type="entry name" value="ERV_ALR"/>
    <property type="match status" value="1"/>
</dbReference>
<evidence type="ECO:0000256" key="5">
    <source>
        <dbReference type="ARBA" id="ARBA00023157"/>
    </source>
</evidence>
<dbReference type="RefSeq" id="XP_040681662.1">
    <property type="nucleotide sequence ID" value="XM_040820174.1"/>
</dbReference>
<dbReference type="SUPFAM" id="SSF69000">
    <property type="entry name" value="FAD-dependent thiol oxidase"/>
    <property type="match status" value="1"/>
</dbReference>
<evidence type="ECO:0000256" key="3">
    <source>
        <dbReference type="ARBA" id="ARBA00022827"/>
    </source>
</evidence>
<dbReference type="GO" id="GO:0016971">
    <property type="term" value="F:flavin-dependent sulfhydryl oxidase activity"/>
    <property type="evidence" value="ECO:0007669"/>
    <property type="project" value="InterPro"/>
</dbReference>
<keyword evidence="3 6" id="KW-0274">FAD</keyword>
<evidence type="ECO:0000256" key="2">
    <source>
        <dbReference type="ARBA" id="ARBA00022630"/>
    </source>
</evidence>
<comment type="cofactor">
    <cofactor evidence="1 6">
        <name>FAD</name>
        <dbReference type="ChEBI" id="CHEBI:57692"/>
    </cofactor>
</comment>
<evidence type="ECO:0000256" key="1">
    <source>
        <dbReference type="ARBA" id="ARBA00001974"/>
    </source>
</evidence>
<dbReference type="InterPro" id="IPR017905">
    <property type="entry name" value="ERV/ALR_sulphydryl_oxidase"/>
</dbReference>
<comment type="caution">
    <text evidence="9">The sequence shown here is derived from an EMBL/GenBank/DDBJ whole genome shotgun (WGS) entry which is preliminary data.</text>
</comment>
<organism evidence="9 10">
    <name type="scientific">Metarhizium album (strain ARSEF 1941)</name>
    <dbReference type="NCBI Taxonomy" id="1081103"/>
    <lineage>
        <taxon>Eukaryota</taxon>
        <taxon>Fungi</taxon>
        <taxon>Dikarya</taxon>
        <taxon>Ascomycota</taxon>
        <taxon>Pezizomycotina</taxon>
        <taxon>Sordariomycetes</taxon>
        <taxon>Hypocreomycetidae</taxon>
        <taxon>Hypocreales</taxon>
        <taxon>Clavicipitaceae</taxon>
        <taxon>Metarhizium</taxon>
    </lineage>
</organism>
<feature type="compositionally biased region" description="Basic and acidic residues" evidence="7">
    <location>
        <begin position="35"/>
        <end position="44"/>
    </location>
</feature>
<dbReference type="FunFam" id="1.20.120.310:FF:000002">
    <property type="entry name" value="Sulfhydryl oxidase"/>
    <property type="match status" value="1"/>
</dbReference>
<comment type="catalytic activity">
    <reaction evidence="6">
        <text>2 R'C(R)SH + O2 = R'C(R)S-S(R)CR' + H2O2</text>
        <dbReference type="Rhea" id="RHEA:17357"/>
        <dbReference type="ChEBI" id="CHEBI:15379"/>
        <dbReference type="ChEBI" id="CHEBI:16240"/>
        <dbReference type="ChEBI" id="CHEBI:16520"/>
        <dbReference type="ChEBI" id="CHEBI:17412"/>
        <dbReference type="EC" id="1.8.3.2"/>
    </reaction>
</comment>
<keyword evidence="4 6" id="KW-0560">Oxidoreductase</keyword>
<dbReference type="EMBL" id="AZHE01000002">
    <property type="protein sequence ID" value="KHO00597.1"/>
    <property type="molecule type" value="Genomic_DNA"/>
</dbReference>
<reference evidence="9 10" key="1">
    <citation type="journal article" date="2014" name="Proc. Natl. Acad. Sci. U.S.A.">
        <title>Trajectory and genomic determinants of fungal-pathogen speciation and host adaptation.</title>
        <authorList>
            <person name="Hu X."/>
            <person name="Xiao G."/>
            <person name="Zheng P."/>
            <person name="Shang Y."/>
            <person name="Su Y."/>
            <person name="Zhang X."/>
            <person name="Liu X."/>
            <person name="Zhan S."/>
            <person name="St Leger R.J."/>
            <person name="Wang C."/>
        </authorList>
    </citation>
    <scope>NUCLEOTIDE SEQUENCE [LARGE SCALE GENOMIC DNA]</scope>
    <source>
        <strain evidence="9 10">ARSEF 1941</strain>
    </source>
</reference>
<proteinExistence type="predicted"/>
<keyword evidence="10" id="KW-1185">Reference proteome</keyword>
<protein>
    <recommendedName>
        <fullName evidence="6">Sulfhydryl oxidase</fullName>
        <ecNumber evidence="6">1.8.3.2</ecNumber>
    </recommendedName>
</protein>
<dbReference type="PANTHER" id="PTHR12645:SF1">
    <property type="entry name" value="FAD-LINKED SULFHYDRYL OXIDASE ERV2"/>
    <property type="match status" value="1"/>
</dbReference>
<dbReference type="PANTHER" id="PTHR12645">
    <property type="entry name" value="ALR/ERV"/>
    <property type="match status" value="1"/>
</dbReference>
<evidence type="ECO:0000259" key="8">
    <source>
        <dbReference type="PROSITE" id="PS51324"/>
    </source>
</evidence>
<keyword evidence="2 6" id="KW-0285">Flavoprotein</keyword>
<evidence type="ECO:0000313" key="10">
    <source>
        <dbReference type="Proteomes" id="UP000030816"/>
    </source>
</evidence>
<dbReference type="Gene3D" id="1.20.120.310">
    <property type="entry name" value="ERV/ALR sulfhydryl oxidase domain"/>
    <property type="match status" value="1"/>
</dbReference>
<sequence>MARRQHLVLVVILAIVALLGITYIHSASLVPRPADLFKPDRSEDVPSTAGGEEEPPASTGSKSGTGFDLGAVPDLSKGDSIAPPLENATKKSVSPAAPCLAELGRATWKFLHTMVARFPEKPTDSERKTLESFFHVFGLLYPCGDCARHFRGLLQKYPPQTSSRNAAQGWLCAVHNHVNKRLNTDGQHPQFDCTKIGDAYDCGCGDDKKDTDEGEEDGKKSKVTRAERGHVAAPWPWKQWTKAIEGL</sequence>
<dbReference type="InterPro" id="IPR039799">
    <property type="entry name" value="ALR/ERV"/>
</dbReference>
<accession>A0A0B2WWJ9</accession>
<gene>
    <name evidence="9" type="ORF">MAM_01375</name>
</gene>
<dbReference type="HOGENOM" id="CLU_070631_2_0_1"/>
<feature type="region of interest" description="Disordered" evidence="7">
    <location>
        <begin position="208"/>
        <end position="229"/>
    </location>
</feature>
<dbReference type="GO" id="GO:0005739">
    <property type="term" value="C:mitochondrion"/>
    <property type="evidence" value="ECO:0007669"/>
    <property type="project" value="TreeGrafter"/>
</dbReference>
<dbReference type="GO" id="GO:0050660">
    <property type="term" value="F:flavin adenine dinucleotide binding"/>
    <property type="evidence" value="ECO:0007669"/>
    <property type="project" value="TreeGrafter"/>
</dbReference>
<dbReference type="EC" id="1.8.3.2" evidence="6"/>
<dbReference type="AlphaFoldDB" id="A0A0B2WWJ9"/>
<dbReference type="OrthoDB" id="59470at2759"/>
<dbReference type="InterPro" id="IPR036774">
    <property type="entry name" value="ERV/ALR_sulphydryl_oxid_sf"/>
</dbReference>
<evidence type="ECO:0000256" key="4">
    <source>
        <dbReference type="ARBA" id="ARBA00023002"/>
    </source>
</evidence>
<evidence type="ECO:0000256" key="6">
    <source>
        <dbReference type="RuleBase" id="RU371123"/>
    </source>
</evidence>
<feature type="region of interest" description="Disordered" evidence="7">
    <location>
        <begin position="35"/>
        <end position="69"/>
    </location>
</feature>
<dbReference type="STRING" id="1081103.A0A0B2WWJ9"/>
<name>A0A0B2WWJ9_METAS</name>
<feature type="domain" description="ERV/ALR sulfhydryl oxidase" evidence="8">
    <location>
        <begin position="94"/>
        <end position="200"/>
    </location>
</feature>
<dbReference type="Pfam" id="PF04777">
    <property type="entry name" value="Evr1_Alr"/>
    <property type="match status" value="1"/>
</dbReference>
<keyword evidence="5" id="KW-1015">Disulfide bond</keyword>
<evidence type="ECO:0000256" key="7">
    <source>
        <dbReference type="SAM" id="MobiDB-lite"/>
    </source>
</evidence>